<feature type="domain" description="Doublecortin" evidence="14">
    <location>
        <begin position="137"/>
        <end position="220"/>
    </location>
</feature>
<feature type="compositionally biased region" description="Acidic residues" evidence="13">
    <location>
        <begin position="436"/>
        <end position="448"/>
    </location>
</feature>
<dbReference type="GO" id="GO:0005815">
    <property type="term" value="C:microtubule organizing center"/>
    <property type="evidence" value="ECO:0007669"/>
    <property type="project" value="TreeGrafter"/>
</dbReference>
<evidence type="ECO:0000256" key="6">
    <source>
        <dbReference type="ARBA" id="ARBA00022902"/>
    </source>
</evidence>
<evidence type="ECO:0000256" key="13">
    <source>
        <dbReference type="SAM" id="MobiDB-lite"/>
    </source>
</evidence>
<evidence type="ECO:0000256" key="8">
    <source>
        <dbReference type="ARBA" id="ARBA00023273"/>
    </source>
</evidence>
<dbReference type="STRING" id="1676925.ENSPKIP00000002175"/>
<keyword evidence="3" id="KW-0597">Phosphoprotein</keyword>
<dbReference type="Gene3D" id="3.10.20.230">
    <property type="entry name" value="Doublecortin domain"/>
    <property type="match status" value="2"/>
</dbReference>
<evidence type="ECO:0000256" key="7">
    <source>
        <dbReference type="ARBA" id="ARBA00023212"/>
    </source>
</evidence>
<evidence type="ECO:0000256" key="5">
    <source>
        <dbReference type="ARBA" id="ARBA00022794"/>
    </source>
</evidence>
<keyword evidence="4" id="KW-0677">Repeat</keyword>
<keyword evidence="8" id="KW-0966">Cell projection</keyword>
<dbReference type="GO" id="GO:1902017">
    <property type="term" value="P:regulation of cilium assembly"/>
    <property type="evidence" value="ECO:0007669"/>
    <property type="project" value="TreeGrafter"/>
</dbReference>
<reference evidence="15" key="2">
    <citation type="submission" date="2025-09" db="UniProtKB">
        <authorList>
            <consortium name="Ensembl"/>
        </authorList>
    </citation>
    <scope>IDENTIFICATION</scope>
</reference>
<feature type="domain" description="Doublecortin" evidence="14">
    <location>
        <begin position="15"/>
        <end position="98"/>
    </location>
</feature>
<dbReference type="PANTHER" id="PTHR23004:SF5">
    <property type="entry name" value="DOUBLECORTIN DOMAIN-CONTAINING PROTEIN 2"/>
    <property type="match status" value="1"/>
</dbReference>
<dbReference type="GO" id="GO:0060271">
    <property type="term" value="P:cilium assembly"/>
    <property type="evidence" value="ECO:0007669"/>
    <property type="project" value="TreeGrafter"/>
</dbReference>
<evidence type="ECO:0000313" key="15">
    <source>
        <dbReference type="Ensembl" id="ENSPKIP00000002175.1"/>
    </source>
</evidence>
<dbReference type="InterPro" id="IPR003533">
    <property type="entry name" value="Doublecortin_dom"/>
</dbReference>
<feature type="compositionally biased region" description="Acidic residues" evidence="13">
    <location>
        <begin position="368"/>
        <end position="388"/>
    </location>
</feature>
<dbReference type="OrthoDB" id="1738954at2759"/>
<dbReference type="GO" id="GO:0001764">
    <property type="term" value="P:neuron migration"/>
    <property type="evidence" value="ECO:0007669"/>
    <property type="project" value="TreeGrafter"/>
</dbReference>
<dbReference type="GO" id="GO:0005874">
    <property type="term" value="C:microtubule"/>
    <property type="evidence" value="ECO:0007669"/>
    <property type="project" value="TreeGrafter"/>
</dbReference>
<dbReference type="PANTHER" id="PTHR23004">
    <property type="entry name" value="DOUBLECORTIN DOMAIN CONTAINING 2"/>
    <property type="match status" value="1"/>
</dbReference>
<keyword evidence="16" id="KW-1185">Reference proteome</keyword>
<dbReference type="GO" id="GO:0060091">
    <property type="term" value="C:kinocilium"/>
    <property type="evidence" value="ECO:0007669"/>
    <property type="project" value="UniProtKB-SubCell"/>
</dbReference>
<evidence type="ECO:0000256" key="2">
    <source>
        <dbReference type="ARBA" id="ARBA00022490"/>
    </source>
</evidence>
<comment type="subunit">
    <text evidence="11">Interacts with DVL1, DVL2 and DVL3.</text>
</comment>
<dbReference type="SMART" id="SM00537">
    <property type="entry name" value="DCX"/>
    <property type="match status" value="2"/>
</dbReference>
<evidence type="ECO:0000313" key="16">
    <source>
        <dbReference type="Proteomes" id="UP000261540"/>
    </source>
</evidence>
<evidence type="ECO:0000256" key="1">
    <source>
        <dbReference type="ARBA" id="ARBA00004430"/>
    </source>
</evidence>
<dbReference type="PROSITE" id="PS50309">
    <property type="entry name" value="DC"/>
    <property type="match status" value="2"/>
</dbReference>
<evidence type="ECO:0000256" key="11">
    <source>
        <dbReference type="ARBA" id="ARBA00066265"/>
    </source>
</evidence>
<dbReference type="SUPFAM" id="SSF89837">
    <property type="entry name" value="Doublecortin (DC)"/>
    <property type="match status" value="2"/>
</dbReference>
<evidence type="ECO:0000256" key="10">
    <source>
        <dbReference type="ARBA" id="ARBA00057353"/>
    </source>
</evidence>
<evidence type="ECO:0000256" key="3">
    <source>
        <dbReference type="ARBA" id="ARBA00022553"/>
    </source>
</evidence>
<keyword evidence="7" id="KW-0206">Cytoskeleton</keyword>
<dbReference type="InterPro" id="IPR036572">
    <property type="entry name" value="Doublecortin_dom_sf"/>
</dbReference>
<feature type="compositionally biased region" description="Acidic residues" evidence="13">
    <location>
        <begin position="307"/>
        <end position="321"/>
    </location>
</feature>
<accession>A0A3B3Q976</accession>
<dbReference type="Proteomes" id="UP000261540">
    <property type="component" value="Unplaced"/>
</dbReference>
<evidence type="ECO:0000256" key="12">
    <source>
        <dbReference type="ARBA" id="ARBA00072980"/>
    </source>
</evidence>
<dbReference type="FunFam" id="3.10.20.230:FF:000005">
    <property type="entry name" value="Doublecortin domain containing 2"/>
    <property type="match status" value="1"/>
</dbReference>
<feature type="compositionally biased region" description="Polar residues" evidence="13">
    <location>
        <begin position="259"/>
        <end position="281"/>
    </location>
</feature>
<feature type="region of interest" description="Disordered" evidence="13">
    <location>
        <begin position="304"/>
        <end position="519"/>
    </location>
</feature>
<dbReference type="GO" id="GO:0005930">
    <property type="term" value="C:axoneme"/>
    <property type="evidence" value="ECO:0007669"/>
    <property type="project" value="UniProtKB-SubCell"/>
</dbReference>
<dbReference type="GeneTree" id="ENSGT00940000159377"/>
<dbReference type="FunFam" id="3.10.20.230:FF:000004">
    <property type="entry name" value="Doublecortin domain containing 2"/>
    <property type="match status" value="1"/>
</dbReference>
<feature type="compositionally biased region" description="Acidic residues" evidence="13">
    <location>
        <begin position="496"/>
        <end position="511"/>
    </location>
</feature>
<dbReference type="GO" id="GO:0048813">
    <property type="term" value="P:dendrite morphogenesis"/>
    <property type="evidence" value="ECO:0007669"/>
    <property type="project" value="TreeGrafter"/>
</dbReference>
<evidence type="ECO:0000256" key="4">
    <source>
        <dbReference type="ARBA" id="ARBA00022737"/>
    </source>
</evidence>
<comment type="function">
    <text evidence="10">Protein that plays a role in the inhibition of canonical Wnt signaling pathway. May be involved in neuronal migration during development of the cerebral neocortex. Involved in the control of ciliogenesis and ciliary length.</text>
</comment>
<feature type="compositionally biased region" description="Basic and acidic residues" evidence="13">
    <location>
        <begin position="414"/>
        <end position="424"/>
    </location>
</feature>
<organism evidence="15 16">
    <name type="scientific">Paramormyrops kingsleyae</name>
    <dbReference type="NCBI Taxonomy" id="1676925"/>
    <lineage>
        <taxon>Eukaryota</taxon>
        <taxon>Metazoa</taxon>
        <taxon>Chordata</taxon>
        <taxon>Craniata</taxon>
        <taxon>Vertebrata</taxon>
        <taxon>Euteleostomi</taxon>
        <taxon>Actinopterygii</taxon>
        <taxon>Neopterygii</taxon>
        <taxon>Teleostei</taxon>
        <taxon>Osteoglossocephala</taxon>
        <taxon>Osteoglossomorpha</taxon>
        <taxon>Osteoglossiformes</taxon>
        <taxon>Mormyridae</taxon>
        <taxon>Paramormyrops</taxon>
    </lineage>
</organism>
<dbReference type="Ensembl" id="ENSPKIT00000026115.1">
    <property type="protein sequence ID" value="ENSPKIP00000002175.1"/>
    <property type="gene ID" value="ENSPKIG00000020174.1"/>
</dbReference>
<proteinExistence type="predicted"/>
<keyword evidence="2" id="KW-0963">Cytoplasm</keyword>
<sequence>MSAEKPSFLSQPVVKNIYVYRNGDPYYEGRRLVINEKKVSSFETFLREVTGGVQASFGAVRNIYTPKAGHRVSSMQHIQSGQRYVAAGSERFKKLDYSQIGTKKKKLLQNNGIMVKPAAQSHIVASARFLKPIKEPCLIFVVANGDILNPPVRLLIPQRMLGLFERVLEMITEKMNLRIMGGVRSLYTLDGTFVSDGNDLESGQYYVAVGRERFKKLPYSDLIFAKPASMRRFVGSKAASLPPIYRVKKQSGPVDSDQSKSMEATNGASNSKMGSPNQGNEAQHFQAQLMKLRQRKSMLTMSLGAQDNDEGDQREEEDAADPEANQHESPEAPLPSEEIKGENETGTEESAGGNDDREEDVTVPGASELEEEEDGATAAVDGEEESDTVDTRPLVNGNGEMNEGEQDPTQILNRNEEKSEREADNPTPGVNGNEVNGEEEGDGAEDCGAETANDPSPEMEDKQAEEELVGGDEKEEGEAGDGGQENSELEAKDNTNEGEETQEVTSSEEADPSGAPEGE</sequence>
<reference evidence="15" key="1">
    <citation type="submission" date="2025-08" db="UniProtKB">
        <authorList>
            <consortium name="Ensembl"/>
        </authorList>
    </citation>
    <scope>IDENTIFICATION</scope>
</reference>
<dbReference type="AlphaFoldDB" id="A0A3B3Q976"/>
<feature type="compositionally biased region" description="Acidic residues" evidence="13">
    <location>
        <begin position="463"/>
        <end position="479"/>
    </location>
</feature>
<keyword evidence="5" id="KW-0970">Cilium biogenesis/degradation</keyword>
<dbReference type="GO" id="GO:0035556">
    <property type="term" value="P:intracellular signal transduction"/>
    <property type="evidence" value="ECO:0007669"/>
    <property type="project" value="InterPro"/>
</dbReference>
<evidence type="ECO:0000256" key="9">
    <source>
        <dbReference type="ARBA" id="ARBA00037822"/>
    </source>
</evidence>
<name>A0A3B3Q976_9TELE</name>
<feature type="region of interest" description="Disordered" evidence="13">
    <location>
        <begin position="248"/>
        <end position="281"/>
    </location>
</feature>
<dbReference type="Pfam" id="PF03607">
    <property type="entry name" value="DCX"/>
    <property type="match status" value="2"/>
</dbReference>
<comment type="subcellular location">
    <subcellularLocation>
        <location evidence="9">Cell projection</location>
        <location evidence="9">Kinocilium</location>
    </subcellularLocation>
    <subcellularLocation>
        <location evidence="1">Cytoplasm</location>
        <location evidence="1">Cytoskeleton</location>
        <location evidence="1">Cilium axoneme</location>
    </subcellularLocation>
</comment>
<evidence type="ECO:0000259" key="14">
    <source>
        <dbReference type="PROSITE" id="PS50309"/>
    </source>
</evidence>
<keyword evidence="6" id="KW-0524">Neurogenesis</keyword>
<protein>
    <recommendedName>
        <fullName evidence="12">Doublecortin domain-containing protein 2</fullName>
    </recommendedName>
</protein>